<dbReference type="EMBL" id="CP001712">
    <property type="protein sequence ID" value="EAR14452.1"/>
    <property type="molecule type" value="Genomic_DNA"/>
</dbReference>
<protein>
    <submittedName>
        <fullName evidence="2">Iron(III) ABC transporter, periplasmic iron-binding protein</fullName>
    </submittedName>
</protein>
<dbReference type="GO" id="GO:0071281">
    <property type="term" value="P:cellular response to iron ion"/>
    <property type="evidence" value="ECO:0007669"/>
    <property type="project" value="TreeGrafter"/>
</dbReference>
<gene>
    <name evidence="2" type="ordered locus">RB2501_00211</name>
</gene>
<dbReference type="OrthoDB" id="9812528at2"/>
<reference evidence="2 3" key="1">
    <citation type="journal article" date="2009" name="J. Bacteriol.">
        <title>Complete genome sequence of Robiginitalea biformata HTCC2501.</title>
        <authorList>
            <person name="Oh H.M."/>
            <person name="Giovannoni S.J."/>
            <person name="Lee K."/>
            <person name="Ferriera S."/>
            <person name="Johnson J."/>
            <person name="Cho J.C."/>
        </authorList>
    </citation>
    <scope>NUCLEOTIDE SEQUENCE [LARGE SCALE GENOMIC DNA]</scope>
    <source>
        <strain evidence="3">ATCC BAA-864 / HTCC2501 / KCTC 12146</strain>
    </source>
</reference>
<dbReference type="STRING" id="313596.RB2501_00211"/>
<evidence type="ECO:0000259" key="1">
    <source>
        <dbReference type="PROSITE" id="PS50983"/>
    </source>
</evidence>
<dbReference type="SUPFAM" id="SSF53807">
    <property type="entry name" value="Helical backbone' metal receptor"/>
    <property type="match status" value="1"/>
</dbReference>
<dbReference type="Gene3D" id="3.40.50.1980">
    <property type="entry name" value="Nitrogenase molybdenum iron protein domain"/>
    <property type="match status" value="2"/>
</dbReference>
<dbReference type="Proteomes" id="UP000009049">
    <property type="component" value="Chromosome"/>
</dbReference>
<dbReference type="KEGG" id="rbi:RB2501_00211"/>
<dbReference type="Pfam" id="PF01497">
    <property type="entry name" value="Peripla_BP_2"/>
    <property type="match status" value="1"/>
</dbReference>
<evidence type="ECO:0000313" key="2">
    <source>
        <dbReference type="EMBL" id="EAR14452.1"/>
    </source>
</evidence>
<dbReference type="eggNOG" id="COG0614">
    <property type="taxonomic scope" value="Bacteria"/>
</dbReference>
<name>A4CNI5_ROBBH</name>
<feature type="domain" description="Fe/B12 periplasmic-binding" evidence="1">
    <location>
        <begin position="99"/>
        <end position="371"/>
    </location>
</feature>
<dbReference type="PANTHER" id="PTHR30535">
    <property type="entry name" value="VITAMIN B12-BINDING PROTEIN"/>
    <property type="match status" value="1"/>
</dbReference>
<sequence>MARTSALLILILLTTACRERPEKAAPLPEAAVDNPVEIDYAKGFAAHTDASGVTYLTVSDPWPEASREYKYALVPRGKLAAITLPADTFDAIIPVPVERLVLTSTTHVPSLVALRATESLVGFPGLDYISSPEVRQRIDAGAVRELGANEQLNTELVLEAAPEVVVGFGISDAPGSYRGVREAGIPVIYNGDWMETNPLGKAEWIKFFGLLLGSLPEAQQYFEEVEAAYQEARELAAKASTRPTVLSGALYRDVWYLPGGESWAAAFLEDAHAEYLYADTPGSGSLSLSLEAVLEKGVDAEFWISPSQYTSYSEMASDNPHYEQFRAFRERRIFGYASNRGSGGGLLYFEIGPNRPDWVLKDLIHHLHPGLLHGYEPVFFKPLAP</sequence>
<dbReference type="InterPro" id="IPR050902">
    <property type="entry name" value="ABC_Transporter_SBP"/>
</dbReference>
<evidence type="ECO:0000313" key="3">
    <source>
        <dbReference type="Proteomes" id="UP000009049"/>
    </source>
</evidence>
<keyword evidence="3" id="KW-1185">Reference proteome</keyword>
<dbReference type="PROSITE" id="PS50983">
    <property type="entry name" value="FE_B12_PBP"/>
    <property type="match status" value="1"/>
</dbReference>
<dbReference type="HOGENOM" id="CLU_025776_1_0_10"/>
<dbReference type="RefSeq" id="WP_015755240.1">
    <property type="nucleotide sequence ID" value="NC_013222.1"/>
</dbReference>
<dbReference type="AlphaFoldDB" id="A4CNI5"/>
<proteinExistence type="predicted"/>
<organism evidence="2 3">
    <name type="scientific">Robiginitalea biformata (strain ATCC BAA-864 / DSM 15991 / KCTC 12146 / HTCC2501)</name>
    <dbReference type="NCBI Taxonomy" id="313596"/>
    <lineage>
        <taxon>Bacteria</taxon>
        <taxon>Pseudomonadati</taxon>
        <taxon>Bacteroidota</taxon>
        <taxon>Flavobacteriia</taxon>
        <taxon>Flavobacteriales</taxon>
        <taxon>Flavobacteriaceae</taxon>
        <taxon>Robiginitalea</taxon>
    </lineage>
</organism>
<dbReference type="PANTHER" id="PTHR30535:SF34">
    <property type="entry name" value="MOLYBDATE-BINDING PROTEIN MOLA"/>
    <property type="match status" value="1"/>
</dbReference>
<dbReference type="PROSITE" id="PS51257">
    <property type="entry name" value="PROKAR_LIPOPROTEIN"/>
    <property type="match status" value="1"/>
</dbReference>
<dbReference type="InterPro" id="IPR002491">
    <property type="entry name" value="ABC_transptr_periplasmic_BD"/>
</dbReference>
<accession>A4CNI5</accession>